<gene>
    <name evidence="1" type="ORF">D8M04_00305</name>
</gene>
<evidence type="ECO:0000313" key="1">
    <source>
        <dbReference type="EMBL" id="RLL47761.1"/>
    </source>
</evidence>
<dbReference type="RefSeq" id="WP_121520266.1">
    <property type="nucleotide sequence ID" value="NZ_RCHR01000001.1"/>
</dbReference>
<dbReference type="Proteomes" id="UP000270219">
    <property type="component" value="Unassembled WGS sequence"/>
</dbReference>
<dbReference type="AlphaFoldDB" id="A0A498D9W5"/>
<evidence type="ECO:0000313" key="2">
    <source>
        <dbReference type="Proteomes" id="UP000270219"/>
    </source>
</evidence>
<dbReference type="OrthoDB" id="2655258at2"/>
<name>A0A498D9W5_9BACI</name>
<organism evidence="1 2">
    <name type="scientific">Oceanobacillus piezotolerans</name>
    <dbReference type="NCBI Taxonomy" id="2448030"/>
    <lineage>
        <taxon>Bacteria</taxon>
        <taxon>Bacillati</taxon>
        <taxon>Bacillota</taxon>
        <taxon>Bacilli</taxon>
        <taxon>Bacillales</taxon>
        <taxon>Bacillaceae</taxon>
        <taxon>Oceanobacillus</taxon>
    </lineage>
</organism>
<comment type="caution">
    <text evidence="1">The sequence shown here is derived from an EMBL/GenBank/DDBJ whole genome shotgun (WGS) entry which is preliminary data.</text>
</comment>
<accession>A0A498D9W5</accession>
<protein>
    <submittedName>
        <fullName evidence="1">Uncharacterized protein</fullName>
    </submittedName>
</protein>
<keyword evidence="2" id="KW-1185">Reference proteome</keyword>
<reference evidence="1 2" key="1">
    <citation type="submission" date="2018-10" db="EMBL/GenBank/DDBJ databases">
        <title>Oceanobacillus sp. YLB-02 draft genome.</title>
        <authorList>
            <person name="Yu L."/>
        </authorList>
    </citation>
    <scope>NUCLEOTIDE SEQUENCE [LARGE SCALE GENOMIC DNA]</scope>
    <source>
        <strain evidence="1 2">YLB-02</strain>
    </source>
</reference>
<dbReference type="EMBL" id="RCHR01000001">
    <property type="protein sequence ID" value="RLL47761.1"/>
    <property type="molecule type" value="Genomic_DNA"/>
</dbReference>
<proteinExistence type="predicted"/>
<sequence length="112" mass="13202">MKNMILIMILISVFAVVAFFDDFNEPIRSGVPIVSEENEESNQEVNASVHSEERTHSLEYRLEEKNIVDGYVIETYREYETYRDKEGKIIESLPTSKYDYLRYHISERDLGD</sequence>